<sequence length="440" mass="49963">MRPASTRSLPPSFLLPSWTTRQLQRLIQRRPIYQKTRIQNRGGAPPKPQGESLFGVRRLDLTPPLKPPASLFEELFPEETDKSHTPSYSLPSTRHKHKPPPPSPPPFSKLSPFDWTTNIEIFSEAELQRRAAEKERKDWDIVGKERGKEEEDAAQRREASVLILNCASKTLEESDFFRLSPKGEHIEGWTSGIIKIIPGRDPQTLESLGHYFILFSSRAAALAYFHRTIDLHALSRTYHPSSIPLPLPPPTQNRHRPPTTLPHSPQELQTLLRNFSLVPPYTRLSLRLVPKPYRPAITALLSTGSPAPLALSRAQAHTQDTVLFTLDIPAVGLSAWGLREILDADGKRRNLLWRFARQGAIVRVGEKADAKPARDLGYRGENGIGRKKAYNTSGRYLLSFMDRAEARRFVREWHKRPCPLQKEYKDGDEPPPIANAEIMW</sequence>
<gene>
    <name evidence="2" type="ORF">EYC84_006121</name>
</gene>
<dbReference type="EMBL" id="VICG01000001">
    <property type="protein sequence ID" value="KAA8575956.1"/>
    <property type="molecule type" value="Genomic_DNA"/>
</dbReference>
<keyword evidence="3" id="KW-1185">Reference proteome</keyword>
<evidence type="ECO:0000313" key="2">
    <source>
        <dbReference type="EMBL" id="KAA8575956.1"/>
    </source>
</evidence>
<comment type="caution">
    <text evidence="2">The sequence shown here is derived from an EMBL/GenBank/DDBJ whole genome shotgun (WGS) entry which is preliminary data.</text>
</comment>
<feature type="region of interest" description="Disordered" evidence="1">
    <location>
        <begin position="242"/>
        <end position="261"/>
    </location>
</feature>
<dbReference type="VEuPathDB" id="FungiDB:MFRU_033g00790"/>
<feature type="region of interest" description="Disordered" evidence="1">
    <location>
        <begin position="29"/>
        <end position="53"/>
    </location>
</feature>
<organism evidence="2 3">
    <name type="scientific">Monilinia fructicola</name>
    <name type="common">Brown rot fungus</name>
    <name type="synonym">Ciboria fructicola</name>
    <dbReference type="NCBI Taxonomy" id="38448"/>
    <lineage>
        <taxon>Eukaryota</taxon>
        <taxon>Fungi</taxon>
        <taxon>Dikarya</taxon>
        <taxon>Ascomycota</taxon>
        <taxon>Pezizomycotina</taxon>
        <taxon>Leotiomycetes</taxon>
        <taxon>Helotiales</taxon>
        <taxon>Sclerotiniaceae</taxon>
        <taxon>Monilinia</taxon>
    </lineage>
</organism>
<evidence type="ECO:0000256" key="1">
    <source>
        <dbReference type="SAM" id="MobiDB-lite"/>
    </source>
</evidence>
<dbReference type="AlphaFoldDB" id="A0A5M9K6W3"/>
<feature type="region of interest" description="Disordered" evidence="1">
    <location>
        <begin position="75"/>
        <end position="109"/>
    </location>
</feature>
<name>A0A5M9K6W3_MONFR</name>
<protein>
    <submittedName>
        <fullName evidence="2">Uncharacterized protein</fullName>
    </submittedName>
</protein>
<accession>A0A5M9K6W3</accession>
<dbReference type="Proteomes" id="UP000322873">
    <property type="component" value="Unassembled WGS sequence"/>
</dbReference>
<reference evidence="2 3" key="1">
    <citation type="submission" date="2019-06" db="EMBL/GenBank/DDBJ databases">
        <title>Genome Sequence of the Brown Rot Fungal Pathogen Monilinia fructicola.</title>
        <authorList>
            <person name="De Miccolis Angelini R.M."/>
            <person name="Landi L."/>
            <person name="Abate D."/>
            <person name="Pollastro S."/>
            <person name="Romanazzi G."/>
            <person name="Faretra F."/>
        </authorList>
    </citation>
    <scope>NUCLEOTIDE SEQUENCE [LARGE SCALE GENOMIC DNA]</scope>
    <source>
        <strain evidence="2 3">Mfrc123</strain>
    </source>
</reference>
<proteinExistence type="predicted"/>
<evidence type="ECO:0000313" key="3">
    <source>
        <dbReference type="Proteomes" id="UP000322873"/>
    </source>
</evidence>